<proteinExistence type="predicted"/>
<organism evidence="1 2">
    <name type="scientific">Trichonephila inaurata madagascariensis</name>
    <dbReference type="NCBI Taxonomy" id="2747483"/>
    <lineage>
        <taxon>Eukaryota</taxon>
        <taxon>Metazoa</taxon>
        <taxon>Ecdysozoa</taxon>
        <taxon>Arthropoda</taxon>
        <taxon>Chelicerata</taxon>
        <taxon>Arachnida</taxon>
        <taxon>Araneae</taxon>
        <taxon>Araneomorphae</taxon>
        <taxon>Entelegynae</taxon>
        <taxon>Araneoidea</taxon>
        <taxon>Nephilidae</taxon>
        <taxon>Trichonephila</taxon>
        <taxon>Trichonephila inaurata</taxon>
    </lineage>
</organism>
<dbReference type="PANTHER" id="PTHR47326:SF1">
    <property type="entry name" value="HTH PSQ-TYPE DOMAIN-CONTAINING PROTEIN"/>
    <property type="match status" value="1"/>
</dbReference>
<name>A0A8X7CJ85_9ARAC</name>
<keyword evidence="2" id="KW-1185">Reference proteome</keyword>
<dbReference type="PANTHER" id="PTHR47326">
    <property type="entry name" value="TRANSPOSABLE ELEMENT TC3 TRANSPOSASE-LIKE PROTEIN"/>
    <property type="match status" value="1"/>
</dbReference>
<protein>
    <recommendedName>
        <fullName evidence="3">DUF4817 domain-containing protein</fullName>
    </recommendedName>
</protein>
<evidence type="ECO:0000313" key="1">
    <source>
        <dbReference type="EMBL" id="GFY67640.1"/>
    </source>
</evidence>
<dbReference type="AlphaFoldDB" id="A0A8X7CJ85"/>
<dbReference type="Proteomes" id="UP000886998">
    <property type="component" value="Unassembled WGS sequence"/>
</dbReference>
<evidence type="ECO:0000313" key="2">
    <source>
        <dbReference type="Proteomes" id="UP000886998"/>
    </source>
</evidence>
<evidence type="ECO:0008006" key="3">
    <source>
        <dbReference type="Google" id="ProtNLM"/>
    </source>
</evidence>
<gene>
    <name evidence="1" type="primary">AVEN_11908_1</name>
    <name evidence="1" type="ORF">TNIN_346301</name>
</gene>
<sequence>MAVGMTSYTNQEMVDIIFTYGVADGNALEAQGLCWERIPSKRLPNRKTFECLHRRLRETVSFVSGMPDTGRTRIPELKEHVLHKFEEQPEKSKWTVSTAANVSHMMDCRVLGAESLRPYHAHWVHALNATDHQPRVDFSP</sequence>
<reference evidence="1" key="1">
    <citation type="submission" date="2020-08" db="EMBL/GenBank/DDBJ databases">
        <title>Multicomponent nature underlies the extraordinary mechanical properties of spider dragline silk.</title>
        <authorList>
            <person name="Kono N."/>
            <person name="Nakamura H."/>
            <person name="Mori M."/>
            <person name="Yoshida Y."/>
            <person name="Ohtoshi R."/>
            <person name="Malay A.D."/>
            <person name="Moran D.A.P."/>
            <person name="Tomita M."/>
            <person name="Numata K."/>
            <person name="Arakawa K."/>
        </authorList>
    </citation>
    <scope>NUCLEOTIDE SEQUENCE</scope>
</reference>
<dbReference type="OrthoDB" id="6437217at2759"/>
<dbReference type="EMBL" id="BMAV01016659">
    <property type="protein sequence ID" value="GFY67640.1"/>
    <property type="molecule type" value="Genomic_DNA"/>
</dbReference>
<accession>A0A8X7CJ85</accession>
<comment type="caution">
    <text evidence="1">The sequence shown here is derived from an EMBL/GenBank/DDBJ whole genome shotgun (WGS) entry which is preliminary data.</text>
</comment>